<feature type="region of interest" description="Disordered" evidence="7">
    <location>
        <begin position="761"/>
        <end position="790"/>
    </location>
</feature>
<proteinExistence type="predicted"/>
<dbReference type="PANTHER" id="PTHR37534">
    <property type="entry name" value="TRANSCRIPTIONAL ACTIVATOR PROTEIN UGA3"/>
    <property type="match status" value="1"/>
</dbReference>
<evidence type="ECO:0000256" key="6">
    <source>
        <dbReference type="ARBA" id="ARBA00023242"/>
    </source>
</evidence>
<feature type="compositionally biased region" description="Pro residues" evidence="7">
    <location>
        <begin position="810"/>
        <end position="822"/>
    </location>
</feature>
<evidence type="ECO:0000313" key="10">
    <source>
        <dbReference type="Proteomes" id="UP001140453"/>
    </source>
</evidence>
<feature type="region of interest" description="Disordered" evidence="7">
    <location>
        <begin position="250"/>
        <end position="277"/>
    </location>
</feature>
<dbReference type="Pfam" id="PF11951">
    <property type="entry name" value="Fungal_trans_2"/>
    <property type="match status" value="1"/>
</dbReference>
<sequence length="934" mass="102314">MQDHLEIPPAKRQRISDPKLTSRASPSTKVVTQDSEHKESVENPLTQPKESPAACSRHKAAESRRESESLEPGPPIASPMMSKPRRVRTGCLTCRNRHLKCDEAMPICLNCQKSNRKCERGVRLNFIDLKVEQPPYLLPPVDWKVQFQDESRQIASEYVGGLARYGKLGQSFARPKQEAAIDPGSETHRAIDPILGGTKHYVGSPRLAHSQSVQGLYYPGNLSRSFNEPTYNAYDDHLGQLYSRKSSDPYLATGSGAMPTSSHSGGGGRGPSPALGTFHDSYGVREENIQPAHGYKTSDVSSGGSSLVPQGVSVSSSGSFRHATGSGAPEPHEGLMTPQSEKNGERDYLNSPEEIHYMQVFIEEVAVWMDSLDNQKHFGRVIPYLALKSPMLLNAFLACGVKHLTLVDGGSYKDDKALYYYDTATTQLLRSLQNPERNTAECATTAVVLNVYEIMSEKPAARMNHIAGARALIRECKWDATSTGIGAACFWLNVGMEVLSCLAFNWATAWDPDHWGVDPNELMNMSTEPPGSGGKLPDIHNGYRASFPATDEFPSTTSNIGGVGEEEIWVHRILYIIAKVANFRANIPQFQEPSPHDEQVRQQSRFAEWQRLKTWCDTWNANCPRSMRPYGYLFASLTKSAFPNVWLIKRSAIVGRLFYHTAMCLLAQINPLKATHHDDDETRPVQLHHAHQVCGIVAHTKDHGVASVAIRSLAIAGSVLHEPREQHEVLDILTRIYRHTGWNLNRVHLELKRAWGWEPPEPSLNVSPSGPGSAAGLPHPTPQQPASQGGTIGAAAVISWPRPPAFDAAPGPPAPIHPPTMPPNESRRANFTAGPPPLSTALSQPLLSTGRHNSVTTASASNHTSPAATSHTPVSVSSTTNNAPTPPSRPTVNPLLAQADFTQPNHPYRDWYKPPERTAGGTSTTFKAGGLWPY</sequence>
<organism evidence="9 10">
    <name type="scientific">Gnomoniopsis smithogilvyi</name>
    <dbReference type="NCBI Taxonomy" id="1191159"/>
    <lineage>
        <taxon>Eukaryota</taxon>
        <taxon>Fungi</taxon>
        <taxon>Dikarya</taxon>
        <taxon>Ascomycota</taxon>
        <taxon>Pezizomycotina</taxon>
        <taxon>Sordariomycetes</taxon>
        <taxon>Sordariomycetidae</taxon>
        <taxon>Diaporthales</taxon>
        <taxon>Gnomoniaceae</taxon>
        <taxon>Gnomoniopsis</taxon>
    </lineage>
</organism>
<dbReference type="CDD" id="cd00067">
    <property type="entry name" value="GAL4"/>
    <property type="match status" value="1"/>
</dbReference>
<evidence type="ECO:0000313" key="9">
    <source>
        <dbReference type="EMBL" id="KAJ4385792.1"/>
    </source>
</evidence>
<comment type="subcellular location">
    <subcellularLocation>
        <location evidence="1">Nucleus</location>
    </subcellularLocation>
</comment>
<feature type="compositionally biased region" description="Basic and acidic residues" evidence="7">
    <location>
        <begin position="59"/>
        <end position="68"/>
    </location>
</feature>
<dbReference type="GO" id="GO:0000976">
    <property type="term" value="F:transcription cis-regulatory region binding"/>
    <property type="evidence" value="ECO:0007669"/>
    <property type="project" value="TreeGrafter"/>
</dbReference>
<evidence type="ECO:0000256" key="5">
    <source>
        <dbReference type="ARBA" id="ARBA00023163"/>
    </source>
</evidence>
<dbReference type="OrthoDB" id="4078573at2759"/>
<dbReference type="Gene3D" id="4.10.240.10">
    <property type="entry name" value="Zn(2)-C6 fungal-type DNA-binding domain"/>
    <property type="match status" value="1"/>
</dbReference>
<dbReference type="GO" id="GO:0008270">
    <property type="term" value="F:zinc ion binding"/>
    <property type="evidence" value="ECO:0007669"/>
    <property type="project" value="InterPro"/>
</dbReference>
<dbReference type="GO" id="GO:0005634">
    <property type="term" value="C:nucleus"/>
    <property type="evidence" value="ECO:0007669"/>
    <property type="project" value="UniProtKB-SubCell"/>
</dbReference>
<keyword evidence="5" id="KW-0804">Transcription</keyword>
<evidence type="ECO:0000256" key="2">
    <source>
        <dbReference type="ARBA" id="ARBA00022833"/>
    </source>
</evidence>
<evidence type="ECO:0000256" key="4">
    <source>
        <dbReference type="ARBA" id="ARBA00023125"/>
    </source>
</evidence>
<keyword evidence="2" id="KW-0862">Zinc</keyword>
<dbReference type="GO" id="GO:0045944">
    <property type="term" value="P:positive regulation of transcription by RNA polymerase II"/>
    <property type="evidence" value="ECO:0007669"/>
    <property type="project" value="TreeGrafter"/>
</dbReference>
<feature type="domain" description="Zn(2)-C6 fungal-type" evidence="8">
    <location>
        <begin position="90"/>
        <end position="118"/>
    </location>
</feature>
<dbReference type="PROSITE" id="PS00463">
    <property type="entry name" value="ZN2_CY6_FUNGAL_1"/>
    <property type="match status" value="1"/>
</dbReference>
<dbReference type="SMART" id="SM00066">
    <property type="entry name" value="GAL4"/>
    <property type="match status" value="1"/>
</dbReference>
<feature type="compositionally biased region" description="Polar residues" evidence="7">
    <location>
        <begin position="840"/>
        <end position="868"/>
    </location>
</feature>
<reference evidence="9" key="1">
    <citation type="submission" date="2022-10" db="EMBL/GenBank/DDBJ databases">
        <title>Tapping the CABI collections for fungal endophytes: first genome assemblies for Collariella, Neodidymelliopsis, Ascochyta clinopodiicola, Didymella pomorum, Didymosphaeria variabile, Neocosmospora piperis and Neocucurbitaria cava.</title>
        <authorList>
            <person name="Hill R."/>
        </authorList>
    </citation>
    <scope>NUCLEOTIDE SEQUENCE</scope>
    <source>
        <strain evidence="9">IMI 355082</strain>
    </source>
</reference>
<comment type="caution">
    <text evidence="9">The sequence shown here is derived from an EMBL/GenBank/DDBJ whole genome shotgun (WGS) entry which is preliminary data.</text>
</comment>
<accession>A0A9W8YJH9</accession>
<dbReference type="InterPro" id="IPR001138">
    <property type="entry name" value="Zn2Cys6_DnaBD"/>
</dbReference>
<feature type="region of interest" description="Disordered" evidence="7">
    <location>
        <begin position="802"/>
        <end position="934"/>
    </location>
</feature>
<dbReference type="PROSITE" id="PS50048">
    <property type="entry name" value="ZN2_CY6_FUNGAL_2"/>
    <property type="match status" value="1"/>
</dbReference>
<protein>
    <recommendedName>
        <fullName evidence="8">Zn(2)-C6 fungal-type domain-containing protein</fullName>
    </recommendedName>
</protein>
<evidence type="ECO:0000256" key="3">
    <source>
        <dbReference type="ARBA" id="ARBA00023015"/>
    </source>
</evidence>
<gene>
    <name evidence="9" type="ORF">N0V93_010223</name>
</gene>
<keyword evidence="10" id="KW-1185">Reference proteome</keyword>
<dbReference type="Proteomes" id="UP001140453">
    <property type="component" value="Unassembled WGS sequence"/>
</dbReference>
<feature type="region of interest" description="Disordered" evidence="7">
    <location>
        <begin position="1"/>
        <end position="82"/>
    </location>
</feature>
<keyword evidence="3" id="KW-0805">Transcription regulation</keyword>
<dbReference type="Pfam" id="PF00172">
    <property type="entry name" value="Zn_clus"/>
    <property type="match status" value="1"/>
</dbReference>
<feature type="region of interest" description="Disordered" evidence="7">
    <location>
        <begin position="294"/>
        <end position="346"/>
    </location>
</feature>
<dbReference type="InterPro" id="IPR036864">
    <property type="entry name" value="Zn2-C6_fun-type_DNA-bd_sf"/>
</dbReference>
<feature type="compositionally biased region" description="Basic and acidic residues" evidence="7">
    <location>
        <begin position="907"/>
        <end position="916"/>
    </location>
</feature>
<dbReference type="InterPro" id="IPR021858">
    <property type="entry name" value="Fun_TF"/>
</dbReference>
<dbReference type="PANTHER" id="PTHR37534:SF40">
    <property type="entry name" value="ZN(2)-C6 FUNGAL-TYPE DOMAIN-CONTAINING PROTEIN"/>
    <property type="match status" value="1"/>
</dbReference>
<dbReference type="AlphaFoldDB" id="A0A9W8YJH9"/>
<evidence type="ECO:0000256" key="7">
    <source>
        <dbReference type="SAM" id="MobiDB-lite"/>
    </source>
</evidence>
<keyword evidence="6" id="KW-0539">Nucleus</keyword>
<keyword evidence="4" id="KW-0238">DNA-binding</keyword>
<evidence type="ECO:0000259" key="8">
    <source>
        <dbReference type="PROSITE" id="PS50048"/>
    </source>
</evidence>
<feature type="compositionally biased region" description="Low complexity" evidence="7">
    <location>
        <begin position="300"/>
        <end position="319"/>
    </location>
</feature>
<dbReference type="EMBL" id="JAPEVB010000007">
    <property type="protein sequence ID" value="KAJ4385792.1"/>
    <property type="molecule type" value="Genomic_DNA"/>
</dbReference>
<feature type="compositionally biased region" description="Polar residues" evidence="7">
    <location>
        <begin position="22"/>
        <end position="33"/>
    </location>
</feature>
<dbReference type="SUPFAM" id="SSF57701">
    <property type="entry name" value="Zn2/Cys6 DNA-binding domain"/>
    <property type="match status" value="1"/>
</dbReference>
<feature type="compositionally biased region" description="Low complexity" evidence="7">
    <location>
        <begin position="869"/>
        <end position="880"/>
    </location>
</feature>
<evidence type="ECO:0000256" key="1">
    <source>
        <dbReference type="ARBA" id="ARBA00004123"/>
    </source>
</evidence>
<name>A0A9W8YJH9_9PEZI</name>
<dbReference type="GO" id="GO:0000981">
    <property type="term" value="F:DNA-binding transcription factor activity, RNA polymerase II-specific"/>
    <property type="evidence" value="ECO:0007669"/>
    <property type="project" value="InterPro"/>
</dbReference>